<dbReference type="HOGENOM" id="CLU_3387603_0_0_6"/>
<keyword evidence="1" id="KW-0472">Membrane</keyword>
<dbReference type="Proteomes" id="UP000013148">
    <property type="component" value="Unassembled WGS sequence"/>
</dbReference>
<feature type="transmembrane region" description="Helical" evidence="1">
    <location>
        <begin position="12"/>
        <end position="29"/>
    </location>
</feature>
<comment type="caution">
    <text evidence="2">The sequence shown here is derived from an EMBL/GenBank/DDBJ whole genome shotgun (WGS) entry which is preliminary data.</text>
</comment>
<keyword evidence="1" id="KW-1133">Transmembrane helix</keyword>
<evidence type="ECO:0000256" key="1">
    <source>
        <dbReference type="SAM" id="Phobius"/>
    </source>
</evidence>
<evidence type="ECO:0000313" key="2">
    <source>
        <dbReference type="EMBL" id="ENV18714.1"/>
    </source>
</evidence>
<keyword evidence="3" id="KW-1185">Reference proteome</keyword>
<dbReference type="AlphaFoldDB" id="N8YBL9"/>
<proteinExistence type="predicted"/>
<evidence type="ECO:0000313" key="3">
    <source>
        <dbReference type="Proteomes" id="UP000013148"/>
    </source>
</evidence>
<organism evidence="2 3">
    <name type="scientific">Acinetobacter guillouiae NIPH 991</name>
    <dbReference type="NCBI Taxonomy" id="1217656"/>
    <lineage>
        <taxon>Bacteria</taxon>
        <taxon>Pseudomonadati</taxon>
        <taxon>Pseudomonadota</taxon>
        <taxon>Gammaproteobacteria</taxon>
        <taxon>Moraxellales</taxon>
        <taxon>Moraxellaceae</taxon>
        <taxon>Acinetobacter</taxon>
    </lineage>
</organism>
<gene>
    <name evidence="2" type="ORF">F964_00514</name>
</gene>
<name>N8YBL9_ACIGI</name>
<accession>N8YBL9</accession>
<reference evidence="2 3" key="1">
    <citation type="submission" date="2013-02" db="EMBL/GenBank/DDBJ databases">
        <title>The Genome Sequence of Acinetobacter guillouiae NIPH 991.</title>
        <authorList>
            <consortium name="The Broad Institute Genome Sequencing Platform"/>
            <consortium name="The Broad Institute Genome Sequencing Center for Infectious Disease"/>
            <person name="Cerqueira G."/>
            <person name="Feldgarden M."/>
            <person name="Courvalin P."/>
            <person name="Perichon B."/>
            <person name="Grillot-Courvalin C."/>
            <person name="Clermont D."/>
            <person name="Rocha E."/>
            <person name="Yoon E.-J."/>
            <person name="Nemec A."/>
            <person name="Walker B."/>
            <person name="Young S.K."/>
            <person name="Zeng Q."/>
            <person name="Gargeya S."/>
            <person name="Fitzgerald M."/>
            <person name="Haas B."/>
            <person name="Abouelleil A."/>
            <person name="Alvarado L."/>
            <person name="Arachchi H.M."/>
            <person name="Berlin A.M."/>
            <person name="Chapman S.B."/>
            <person name="Dewar J."/>
            <person name="Goldberg J."/>
            <person name="Griggs A."/>
            <person name="Gujja S."/>
            <person name="Hansen M."/>
            <person name="Howarth C."/>
            <person name="Imamovic A."/>
            <person name="Larimer J."/>
            <person name="McCowan C."/>
            <person name="Murphy C."/>
            <person name="Neiman D."/>
            <person name="Pearson M."/>
            <person name="Priest M."/>
            <person name="Roberts A."/>
            <person name="Saif S."/>
            <person name="Shea T."/>
            <person name="Sisk P."/>
            <person name="Sykes S."/>
            <person name="Wortman J."/>
            <person name="Nusbaum C."/>
            <person name="Birren B."/>
        </authorList>
    </citation>
    <scope>NUCLEOTIDE SEQUENCE [LARGE SCALE GENOMIC DNA]</scope>
    <source>
        <strain evidence="2 3">NIPH 991</strain>
    </source>
</reference>
<keyword evidence="1" id="KW-0812">Transmembrane</keyword>
<dbReference type="EMBL" id="APPJ01000004">
    <property type="protein sequence ID" value="ENV18714.1"/>
    <property type="molecule type" value="Genomic_DNA"/>
</dbReference>
<sequence>MKTFIKDLALGIGYGIVFIMLCSVLDFAMNKI</sequence>
<protein>
    <submittedName>
        <fullName evidence="2">Uncharacterized protein</fullName>
    </submittedName>
</protein>